<evidence type="ECO:0000313" key="9">
    <source>
        <dbReference type="EMBL" id="GAA4345718.1"/>
    </source>
</evidence>
<comment type="similarity">
    <text evidence="2">Belongs to the ABC transporter superfamily.</text>
</comment>
<keyword evidence="4" id="KW-1003">Cell membrane</keyword>
<keyword evidence="3" id="KW-0813">Transport</keyword>
<keyword evidence="6 9" id="KW-0067">ATP-binding</keyword>
<dbReference type="SMART" id="SM00382">
    <property type="entry name" value="AAA"/>
    <property type="match status" value="1"/>
</dbReference>
<evidence type="ECO:0000256" key="2">
    <source>
        <dbReference type="ARBA" id="ARBA00005417"/>
    </source>
</evidence>
<gene>
    <name evidence="9" type="ORF">GCM10023165_29970</name>
</gene>
<dbReference type="InterPro" id="IPR003593">
    <property type="entry name" value="AAA+_ATPase"/>
</dbReference>
<evidence type="ECO:0000313" key="10">
    <source>
        <dbReference type="Proteomes" id="UP001500975"/>
    </source>
</evidence>
<keyword evidence="7" id="KW-0472">Membrane</keyword>
<accession>A0ABP8HVY2</accession>
<dbReference type="PANTHER" id="PTHR43297">
    <property type="entry name" value="OLIGOPEPTIDE TRANSPORT ATP-BINDING PROTEIN APPD"/>
    <property type="match status" value="1"/>
</dbReference>
<evidence type="ECO:0000256" key="4">
    <source>
        <dbReference type="ARBA" id="ARBA00022475"/>
    </source>
</evidence>
<evidence type="ECO:0000256" key="7">
    <source>
        <dbReference type="ARBA" id="ARBA00023136"/>
    </source>
</evidence>
<keyword evidence="5" id="KW-0547">Nucleotide-binding</keyword>
<comment type="caution">
    <text evidence="9">The sequence shown here is derived from an EMBL/GenBank/DDBJ whole genome shotgun (WGS) entry which is preliminary data.</text>
</comment>
<proteinExistence type="inferred from homology"/>
<dbReference type="Gene3D" id="3.40.50.300">
    <property type="entry name" value="P-loop containing nucleotide triphosphate hydrolases"/>
    <property type="match status" value="1"/>
</dbReference>
<dbReference type="InterPro" id="IPR050388">
    <property type="entry name" value="ABC_Ni/Peptide_Import"/>
</dbReference>
<dbReference type="RefSeq" id="WP_345538837.1">
    <property type="nucleotide sequence ID" value="NZ_BAABGJ010000028.1"/>
</dbReference>
<dbReference type="Pfam" id="PF00005">
    <property type="entry name" value="ABC_tran"/>
    <property type="match status" value="1"/>
</dbReference>
<dbReference type="CDD" id="cd03257">
    <property type="entry name" value="ABC_NikE_OppD_transporters"/>
    <property type="match status" value="1"/>
</dbReference>
<name>A0ABP8HVY2_9BURK</name>
<dbReference type="InterPro" id="IPR017871">
    <property type="entry name" value="ABC_transporter-like_CS"/>
</dbReference>
<dbReference type="Pfam" id="PF08352">
    <property type="entry name" value="oligo_HPY"/>
    <property type="match status" value="1"/>
</dbReference>
<evidence type="ECO:0000259" key="8">
    <source>
        <dbReference type="PROSITE" id="PS50893"/>
    </source>
</evidence>
<protein>
    <submittedName>
        <fullName evidence="9">ABC transporter ATP-binding protein</fullName>
    </submittedName>
</protein>
<evidence type="ECO:0000256" key="5">
    <source>
        <dbReference type="ARBA" id="ARBA00022741"/>
    </source>
</evidence>
<dbReference type="InterPro" id="IPR027417">
    <property type="entry name" value="P-loop_NTPase"/>
</dbReference>
<dbReference type="InterPro" id="IPR003439">
    <property type="entry name" value="ABC_transporter-like_ATP-bd"/>
</dbReference>
<dbReference type="PROSITE" id="PS50893">
    <property type="entry name" value="ABC_TRANSPORTER_2"/>
    <property type="match status" value="1"/>
</dbReference>
<keyword evidence="10" id="KW-1185">Reference proteome</keyword>
<dbReference type="Proteomes" id="UP001500975">
    <property type="component" value="Unassembled WGS sequence"/>
</dbReference>
<organism evidence="9 10">
    <name type="scientific">Variovorax defluvii</name>
    <dbReference type="NCBI Taxonomy" id="913761"/>
    <lineage>
        <taxon>Bacteria</taxon>
        <taxon>Pseudomonadati</taxon>
        <taxon>Pseudomonadota</taxon>
        <taxon>Betaproteobacteria</taxon>
        <taxon>Burkholderiales</taxon>
        <taxon>Comamonadaceae</taxon>
        <taxon>Variovorax</taxon>
    </lineage>
</organism>
<sequence length="349" mass="38087">MPNVQHPLLKVQDLHVEFKTRRGQALVLNGVDFELSPGETLCVVGESGCGKSMTALALLRLIPCPPGRISGGRVMFQDEDLVQASEARMREVRGNRISMIFQEPMTSLNPVFTVGDQIAESLQLHAGLNIHAARLRAIEMLKQVGIPAPERRVDEYPHQLSGGMRQRVMIAMALACRPDILIADEPTTALDVTVQAQIFDLLRELQREKGTAILLITHDMGAVAEMADRVMVMYAGRVIEQGSTEQVLGNPGHPYTRGLIDCLPELGSSSLGEDREELPEIAGVVPSIWELGSGCAFRERCPQAMARCATEVPPMFDLNAPAIPLHPGVHHGAACWLHADRAHTLKEAA</sequence>
<dbReference type="PROSITE" id="PS00211">
    <property type="entry name" value="ABC_TRANSPORTER_1"/>
    <property type="match status" value="1"/>
</dbReference>
<dbReference type="SUPFAM" id="SSF52540">
    <property type="entry name" value="P-loop containing nucleoside triphosphate hydrolases"/>
    <property type="match status" value="1"/>
</dbReference>
<reference evidence="10" key="1">
    <citation type="journal article" date="2019" name="Int. J. Syst. Evol. Microbiol.">
        <title>The Global Catalogue of Microorganisms (GCM) 10K type strain sequencing project: providing services to taxonomists for standard genome sequencing and annotation.</title>
        <authorList>
            <consortium name="The Broad Institute Genomics Platform"/>
            <consortium name="The Broad Institute Genome Sequencing Center for Infectious Disease"/>
            <person name="Wu L."/>
            <person name="Ma J."/>
        </authorList>
    </citation>
    <scope>NUCLEOTIDE SEQUENCE [LARGE SCALE GENOMIC DNA]</scope>
    <source>
        <strain evidence="10">JCM 17804</strain>
    </source>
</reference>
<dbReference type="PANTHER" id="PTHR43297:SF2">
    <property type="entry name" value="DIPEPTIDE TRANSPORT ATP-BINDING PROTEIN DPPD"/>
    <property type="match status" value="1"/>
</dbReference>
<evidence type="ECO:0000256" key="1">
    <source>
        <dbReference type="ARBA" id="ARBA00004417"/>
    </source>
</evidence>
<feature type="domain" description="ABC transporter" evidence="8">
    <location>
        <begin position="9"/>
        <end position="260"/>
    </location>
</feature>
<evidence type="ECO:0000256" key="3">
    <source>
        <dbReference type="ARBA" id="ARBA00022448"/>
    </source>
</evidence>
<dbReference type="EMBL" id="BAABGJ010000028">
    <property type="protein sequence ID" value="GAA4345718.1"/>
    <property type="molecule type" value="Genomic_DNA"/>
</dbReference>
<dbReference type="InterPro" id="IPR013563">
    <property type="entry name" value="Oligopep_ABC_C"/>
</dbReference>
<comment type="subcellular location">
    <subcellularLocation>
        <location evidence="1">Cell inner membrane</location>
        <topology evidence="1">Peripheral membrane protein</topology>
    </subcellularLocation>
</comment>
<evidence type="ECO:0000256" key="6">
    <source>
        <dbReference type="ARBA" id="ARBA00022840"/>
    </source>
</evidence>
<dbReference type="GO" id="GO:0005524">
    <property type="term" value="F:ATP binding"/>
    <property type="evidence" value="ECO:0007669"/>
    <property type="project" value="UniProtKB-KW"/>
</dbReference>
<dbReference type="NCBIfam" id="TIGR01727">
    <property type="entry name" value="oligo_HPY"/>
    <property type="match status" value="1"/>
</dbReference>